<name>A0ABY9KT30_9BACI</name>
<sequence length="514" mass="57645">MKIGGLASGIDTEELVKKLMTAERMPLDKMKQQNQKLTWQRDGFRDINKSLAELDKMLFDMSLSTGYKIKNVSSTQESAVTATGSSSATDGTYDIEVKNLARGEMIISDQSTNSDFNIDKKLKDLNFTGNKLTFTTGNNPDKPVEIEIDIEKDTIKSVLKKINDKDAGIRAFYDDKSSQIVMETTYTGKHRDEEISFGKYENSDGADFFNDILGFGRSREVDPNIPDKPPAVKYFAAEDAVFTYNNGLDLTSPTNSYELNGITFNFKNETKEGPAKLSVTNDTDKAFDNVMKFINKYNEVVEKLNGTQQEAKYRNFQPLTDEQKKEMSEDQIKQWEEKAKSGLLKGEGLITNALFSMRGNFYSKVNTDGKYKSISDLGLGTSKNYMDGGKIVLENGSEDKLRKALAEDPDAVMKLFTANGSDEKGTDAGIIKKLRASIKTTTDQINERAGKPSDTTEKYTIGKNMKDLDKRISNFEKKLTQIETRYWNQFNAMEKAINKLNSQSAQMLSQFGGQ</sequence>
<comment type="function">
    <text evidence="5">Required for morphogenesis and for the elongation of the flagellar filament by facilitating polymerization of the flagellin monomers at the tip of growing filament. Forms a capping structure, which prevents flagellin subunits (transported through the central channel of the flagellum) from leaking out without polymerization at the distal end.</text>
</comment>
<dbReference type="RefSeq" id="WP_348026537.1">
    <property type="nucleotide sequence ID" value="NZ_CP129113.1"/>
</dbReference>
<dbReference type="Proteomes" id="UP001180087">
    <property type="component" value="Chromosome"/>
</dbReference>
<evidence type="ECO:0000259" key="6">
    <source>
        <dbReference type="Pfam" id="PF02465"/>
    </source>
</evidence>
<keyword evidence="8" id="KW-0282">Flagellum</keyword>
<comment type="similarity">
    <text evidence="1 5">Belongs to the FliD family.</text>
</comment>
<keyword evidence="3" id="KW-0175">Coiled coil</keyword>
<comment type="subunit">
    <text evidence="2 5">Homopentamer.</text>
</comment>
<proteinExistence type="inferred from homology"/>
<accession>A0ABY9KT30</accession>
<keyword evidence="9" id="KW-1185">Reference proteome</keyword>
<dbReference type="NCBIfam" id="NF005833">
    <property type="entry name" value="PRK07737.1"/>
    <property type="match status" value="1"/>
</dbReference>
<dbReference type="InterPro" id="IPR040026">
    <property type="entry name" value="FliD"/>
</dbReference>
<reference evidence="8" key="1">
    <citation type="submission" date="2023-06" db="EMBL/GenBank/DDBJ databases">
        <title>A Treasure from Seagulls: Isolation and Description of Aciduricobacillus qingdaonensis gen. nov., sp. nov., a Rare Obligately Uric Acid-utilizing Member in the Family Bacillaceae.</title>
        <authorList>
            <person name="Liu W."/>
            <person name="Wang B."/>
        </authorList>
    </citation>
    <scope>NUCLEOTIDE SEQUENCE</scope>
    <source>
        <strain evidence="8">44XB</strain>
    </source>
</reference>
<keyword evidence="5" id="KW-0964">Secreted</keyword>
<evidence type="ECO:0000313" key="9">
    <source>
        <dbReference type="Proteomes" id="UP001180087"/>
    </source>
</evidence>
<evidence type="ECO:0000256" key="1">
    <source>
        <dbReference type="ARBA" id="ARBA00009764"/>
    </source>
</evidence>
<dbReference type="Pfam" id="PF07195">
    <property type="entry name" value="FliD_C"/>
    <property type="match status" value="1"/>
</dbReference>
<comment type="subcellular location">
    <subcellularLocation>
        <location evidence="5">Secreted</location>
    </subcellularLocation>
    <subcellularLocation>
        <location evidence="5">Bacterial flagellum</location>
    </subcellularLocation>
</comment>
<organism evidence="8 9">
    <name type="scientific">Aciduricibacillus chroicocephali</name>
    <dbReference type="NCBI Taxonomy" id="3054939"/>
    <lineage>
        <taxon>Bacteria</taxon>
        <taxon>Bacillati</taxon>
        <taxon>Bacillota</taxon>
        <taxon>Bacilli</taxon>
        <taxon>Bacillales</taxon>
        <taxon>Bacillaceae</taxon>
        <taxon>Aciduricibacillus</taxon>
    </lineage>
</organism>
<gene>
    <name evidence="8" type="ORF">QR721_10070</name>
</gene>
<keyword evidence="4 5" id="KW-0975">Bacterial flagellum</keyword>
<keyword evidence="8" id="KW-0969">Cilium</keyword>
<dbReference type="PANTHER" id="PTHR30288">
    <property type="entry name" value="FLAGELLAR CAP/ASSEMBLY PROTEIN FLID"/>
    <property type="match status" value="1"/>
</dbReference>
<evidence type="ECO:0000256" key="4">
    <source>
        <dbReference type="ARBA" id="ARBA00023143"/>
    </source>
</evidence>
<dbReference type="EMBL" id="CP129113">
    <property type="protein sequence ID" value="WLV23976.1"/>
    <property type="molecule type" value="Genomic_DNA"/>
</dbReference>
<dbReference type="Pfam" id="PF02465">
    <property type="entry name" value="FliD_N"/>
    <property type="match status" value="1"/>
</dbReference>
<dbReference type="PANTHER" id="PTHR30288:SF0">
    <property type="entry name" value="FLAGELLAR HOOK-ASSOCIATED PROTEIN 2"/>
    <property type="match status" value="1"/>
</dbReference>
<feature type="domain" description="Flagellar hook-associated protein 2 N-terminal" evidence="6">
    <location>
        <begin position="8"/>
        <end position="102"/>
    </location>
</feature>
<evidence type="ECO:0000256" key="5">
    <source>
        <dbReference type="RuleBase" id="RU362066"/>
    </source>
</evidence>
<dbReference type="InterPro" id="IPR010809">
    <property type="entry name" value="FliD_C"/>
</dbReference>
<dbReference type="InterPro" id="IPR003481">
    <property type="entry name" value="FliD_N"/>
</dbReference>
<evidence type="ECO:0000313" key="8">
    <source>
        <dbReference type="EMBL" id="WLV23976.1"/>
    </source>
</evidence>
<evidence type="ECO:0000256" key="3">
    <source>
        <dbReference type="ARBA" id="ARBA00023054"/>
    </source>
</evidence>
<evidence type="ECO:0000259" key="7">
    <source>
        <dbReference type="Pfam" id="PF07195"/>
    </source>
</evidence>
<feature type="domain" description="Flagellar hook-associated protein 2 C-terminal" evidence="7">
    <location>
        <begin position="237"/>
        <end position="502"/>
    </location>
</feature>
<evidence type="ECO:0000256" key="2">
    <source>
        <dbReference type="ARBA" id="ARBA00011255"/>
    </source>
</evidence>
<protein>
    <recommendedName>
        <fullName evidence="5">Flagellar hook-associated protein 2</fullName>
        <shortName evidence="5">HAP2</shortName>
    </recommendedName>
    <alternativeName>
        <fullName evidence="5">Flagellar cap protein</fullName>
    </alternativeName>
</protein>
<keyword evidence="8" id="KW-0966">Cell projection</keyword>